<dbReference type="AlphaFoldDB" id="A0A1I8AHA8"/>
<feature type="compositionally biased region" description="Basic and acidic residues" evidence="1">
    <location>
        <begin position="263"/>
        <end position="272"/>
    </location>
</feature>
<feature type="compositionally biased region" description="Polar residues" evidence="1">
    <location>
        <begin position="416"/>
        <end position="428"/>
    </location>
</feature>
<feature type="region of interest" description="Disordered" evidence="1">
    <location>
        <begin position="244"/>
        <end position="294"/>
    </location>
</feature>
<feature type="region of interest" description="Disordered" evidence="1">
    <location>
        <begin position="392"/>
        <end position="484"/>
    </location>
</feature>
<feature type="compositionally biased region" description="Polar residues" evidence="1">
    <location>
        <begin position="273"/>
        <end position="282"/>
    </location>
</feature>
<dbReference type="Proteomes" id="UP000095287">
    <property type="component" value="Unplaced"/>
</dbReference>
<feature type="region of interest" description="Disordered" evidence="1">
    <location>
        <begin position="1"/>
        <end position="44"/>
    </location>
</feature>
<feature type="compositionally biased region" description="Basic and acidic residues" evidence="1">
    <location>
        <begin position="473"/>
        <end position="484"/>
    </location>
</feature>
<proteinExistence type="predicted"/>
<keyword evidence="2" id="KW-1185">Reference proteome</keyword>
<dbReference type="WBParaSite" id="L893_g5732.t1">
    <property type="protein sequence ID" value="L893_g5732.t1"/>
    <property type="gene ID" value="L893_g5732"/>
</dbReference>
<name>A0A1I8AHA8_9BILA</name>
<accession>A0A1I8AHA8</accession>
<feature type="compositionally biased region" description="Basic and acidic residues" evidence="1">
    <location>
        <begin position="438"/>
        <end position="449"/>
    </location>
</feature>
<evidence type="ECO:0000313" key="3">
    <source>
        <dbReference type="WBParaSite" id="L893_g5732.t1"/>
    </source>
</evidence>
<sequence length="484" mass="51093">MVSFEDYPEIFSDDESSEYDKPDAPEPTNDVASSASDGSEAVEDDDCALGVKPINVSVVDVNPDLGVNDVNIAQFKNLNLEARTVSMTIANEHIEWHDRGMKNAERKLLETVSSGEGFKWGTKTNDDPVPELVFSRTVVPTASSPTNAVKKSRWHALAPEDSQMKCANICEQLGIGILQPPSSLIRPKKKMSGLPDIDFGDLNLTLKATSQPNFVDSNVVVTDGYVLDNANEGEDGEWITVSNKEKDHSKSGSFGRGFGKPTISDRRTDDNGKTNLRQSFSKSGGFPPYGGGFAKSIGTPPMPVGGFMKAAASMGFSRSFDPPASSPMTKRNPNFLPKGSPNIGGYSRNSAPRGLGGGANGGFGAGVGANGQQSETKKGAFGGGFAAPGFGTGIGQKSSNGHGGFGKPFGGGFAKSPTSPTVGPSSWTAPEKTPAAQDKWDDWEAKPVEQKTTAKAAGGWEKWNKPTAAGDAGDDKRGWDKWDS</sequence>
<feature type="compositionally biased region" description="Gly residues" evidence="1">
    <location>
        <begin position="401"/>
        <end position="413"/>
    </location>
</feature>
<reference evidence="3" key="1">
    <citation type="submission" date="2016-11" db="UniProtKB">
        <authorList>
            <consortium name="WormBaseParasite"/>
        </authorList>
    </citation>
    <scope>IDENTIFICATION</scope>
</reference>
<evidence type="ECO:0000256" key="1">
    <source>
        <dbReference type="SAM" id="MobiDB-lite"/>
    </source>
</evidence>
<evidence type="ECO:0000313" key="2">
    <source>
        <dbReference type="Proteomes" id="UP000095287"/>
    </source>
</evidence>
<feature type="compositionally biased region" description="Acidic residues" evidence="1">
    <location>
        <begin position="1"/>
        <end position="17"/>
    </location>
</feature>
<organism evidence="2 3">
    <name type="scientific">Steinernema glaseri</name>
    <dbReference type="NCBI Taxonomy" id="37863"/>
    <lineage>
        <taxon>Eukaryota</taxon>
        <taxon>Metazoa</taxon>
        <taxon>Ecdysozoa</taxon>
        <taxon>Nematoda</taxon>
        <taxon>Chromadorea</taxon>
        <taxon>Rhabditida</taxon>
        <taxon>Tylenchina</taxon>
        <taxon>Panagrolaimomorpha</taxon>
        <taxon>Strongyloidoidea</taxon>
        <taxon>Steinernematidae</taxon>
        <taxon>Steinernema</taxon>
    </lineage>
</organism>
<protein>
    <submittedName>
        <fullName evidence="3">RNA helicase</fullName>
    </submittedName>
</protein>